<protein>
    <submittedName>
        <fullName evidence="1">Vitamin D3 receptor</fullName>
    </submittedName>
</protein>
<proteinExistence type="predicted"/>
<comment type="caution">
    <text evidence="1">The sequence shown here is derived from an EMBL/GenBank/DDBJ whole genome shotgun (WGS) entry which is preliminary data.</text>
</comment>
<dbReference type="Proteomes" id="UP000823775">
    <property type="component" value="Unassembled WGS sequence"/>
</dbReference>
<evidence type="ECO:0000313" key="2">
    <source>
        <dbReference type="Proteomes" id="UP000823775"/>
    </source>
</evidence>
<accession>A0ABS8V689</accession>
<dbReference type="InterPro" id="IPR044682">
    <property type="entry name" value="VDE"/>
</dbReference>
<dbReference type="EMBL" id="JACEIK010003450">
    <property type="protein sequence ID" value="MCD9641753.1"/>
    <property type="molecule type" value="Genomic_DNA"/>
</dbReference>
<gene>
    <name evidence="1" type="primary">VDR1_2</name>
    <name evidence="1" type="ORF">HAX54_028186</name>
</gene>
<name>A0ABS8V689_DATST</name>
<dbReference type="PANTHER" id="PTHR33970">
    <property type="entry name" value="VIOLAXANTHIN DE-EPOXIDASE, CHLOROPLASTIC-RELATED"/>
    <property type="match status" value="1"/>
</dbReference>
<evidence type="ECO:0000313" key="1">
    <source>
        <dbReference type="EMBL" id="MCD9641753.1"/>
    </source>
</evidence>
<dbReference type="PANTHER" id="PTHR33970:SF2">
    <property type="entry name" value="OS01G0716400 PROTEIN"/>
    <property type="match status" value="1"/>
</dbReference>
<keyword evidence="1" id="KW-0675">Receptor</keyword>
<organism evidence="1 2">
    <name type="scientific">Datura stramonium</name>
    <name type="common">Jimsonweed</name>
    <name type="synonym">Common thornapple</name>
    <dbReference type="NCBI Taxonomy" id="4076"/>
    <lineage>
        <taxon>Eukaryota</taxon>
        <taxon>Viridiplantae</taxon>
        <taxon>Streptophyta</taxon>
        <taxon>Embryophyta</taxon>
        <taxon>Tracheophyta</taxon>
        <taxon>Spermatophyta</taxon>
        <taxon>Magnoliopsida</taxon>
        <taxon>eudicotyledons</taxon>
        <taxon>Gunneridae</taxon>
        <taxon>Pentapetalae</taxon>
        <taxon>asterids</taxon>
        <taxon>lamiids</taxon>
        <taxon>Solanales</taxon>
        <taxon>Solanaceae</taxon>
        <taxon>Solanoideae</taxon>
        <taxon>Datureae</taxon>
        <taxon>Datura</taxon>
    </lineage>
</organism>
<reference evidence="1 2" key="1">
    <citation type="journal article" date="2021" name="BMC Genomics">
        <title>Datura genome reveals duplications of psychoactive alkaloid biosynthetic genes and high mutation rate following tissue culture.</title>
        <authorList>
            <person name="Rajewski A."/>
            <person name="Carter-House D."/>
            <person name="Stajich J."/>
            <person name="Litt A."/>
        </authorList>
    </citation>
    <scope>NUCLEOTIDE SEQUENCE [LARGE SCALE GENOMIC DNA]</scope>
    <source>
        <strain evidence="1">AR-01</strain>
    </source>
</reference>
<keyword evidence="2" id="KW-1185">Reference proteome</keyword>
<sequence>MIVFSNNFVKSKDETANHIRNELDRIDILVVVAVRKEGSVNWIQTNSLNVPNIICFDSSSALGNKLGGVSVETEKRGDIFSSLLPFSQSKKLNESVEIARTLSDSWGRNNSDGTRFCLLVIINAYITPVSALKNLRAKGFSTLNCMVTNCGAQILNYLLDPMSRPTFGGTTGTKCHTGSVLA</sequence>